<proteinExistence type="predicted"/>
<keyword evidence="2" id="KW-0732">Signal</keyword>
<dbReference type="AlphaFoldDB" id="A0A6G0XT33"/>
<feature type="transmembrane region" description="Helical" evidence="1">
    <location>
        <begin position="258"/>
        <end position="276"/>
    </location>
</feature>
<keyword evidence="1" id="KW-0472">Membrane</keyword>
<evidence type="ECO:0008006" key="5">
    <source>
        <dbReference type="Google" id="ProtNLM"/>
    </source>
</evidence>
<keyword evidence="1" id="KW-1133">Transmembrane helix</keyword>
<gene>
    <name evidence="3" type="ORF">Ae201684_001798</name>
</gene>
<dbReference type="Proteomes" id="UP000481153">
    <property type="component" value="Unassembled WGS sequence"/>
</dbReference>
<feature type="transmembrane region" description="Helical" evidence="1">
    <location>
        <begin position="81"/>
        <end position="103"/>
    </location>
</feature>
<organism evidence="3 4">
    <name type="scientific">Aphanomyces euteiches</name>
    <dbReference type="NCBI Taxonomy" id="100861"/>
    <lineage>
        <taxon>Eukaryota</taxon>
        <taxon>Sar</taxon>
        <taxon>Stramenopiles</taxon>
        <taxon>Oomycota</taxon>
        <taxon>Saprolegniomycetes</taxon>
        <taxon>Saprolegniales</taxon>
        <taxon>Verrucalvaceae</taxon>
        <taxon>Aphanomyces</taxon>
    </lineage>
</organism>
<feature type="chain" id="PRO_5026167870" description="Major facilitator superfamily associated domain-containing protein" evidence="2">
    <location>
        <begin position="19"/>
        <end position="351"/>
    </location>
</feature>
<evidence type="ECO:0000313" key="3">
    <source>
        <dbReference type="EMBL" id="KAF0743504.1"/>
    </source>
</evidence>
<accession>A0A6G0XT33</accession>
<reference evidence="3 4" key="1">
    <citation type="submission" date="2019-07" db="EMBL/GenBank/DDBJ databases">
        <title>Genomics analysis of Aphanomyces spp. identifies a new class of oomycete effector associated with host adaptation.</title>
        <authorList>
            <person name="Gaulin E."/>
        </authorList>
    </citation>
    <scope>NUCLEOTIDE SEQUENCE [LARGE SCALE GENOMIC DNA]</scope>
    <source>
        <strain evidence="3 4">ATCC 201684</strain>
    </source>
</reference>
<keyword evidence="1" id="KW-0812">Transmembrane</keyword>
<dbReference type="VEuPathDB" id="FungiDB:AeMF1_004002"/>
<feature type="transmembrane region" description="Helical" evidence="1">
    <location>
        <begin position="226"/>
        <end position="246"/>
    </location>
</feature>
<comment type="caution">
    <text evidence="3">The sequence shown here is derived from an EMBL/GenBank/DDBJ whole genome shotgun (WGS) entry which is preliminary data.</text>
</comment>
<evidence type="ECO:0000256" key="2">
    <source>
        <dbReference type="SAM" id="SignalP"/>
    </source>
</evidence>
<evidence type="ECO:0000256" key="1">
    <source>
        <dbReference type="SAM" id="Phobius"/>
    </source>
</evidence>
<name>A0A6G0XT33_9STRA</name>
<evidence type="ECO:0000313" key="4">
    <source>
        <dbReference type="Proteomes" id="UP000481153"/>
    </source>
</evidence>
<dbReference type="EMBL" id="VJMJ01000015">
    <property type="protein sequence ID" value="KAF0743504.1"/>
    <property type="molecule type" value="Genomic_DNA"/>
</dbReference>
<feature type="transmembrane region" description="Helical" evidence="1">
    <location>
        <begin position="194"/>
        <end position="214"/>
    </location>
</feature>
<protein>
    <recommendedName>
        <fullName evidence="5">Major facilitator superfamily associated domain-containing protein</fullName>
    </recommendedName>
</protein>
<dbReference type="SUPFAM" id="SSF103473">
    <property type="entry name" value="MFS general substrate transporter"/>
    <property type="match status" value="1"/>
</dbReference>
<keyword evidence="4" id="KW-1185">Reference proteome</keyword>
<feature type="transmembrane region" description="Helical" evidence="1">
    <location>
        <begin position="162"/>
        <end position="182"/>
    </location>
</feature>
<dbReference type="InterPro" id="IPR036259">
    <property type="entry name" value="MFS_trans_sf"/>
</dbReference>
<feature type="signal peptide" evidence="2">
    <location>
        <begin position="1"/>
        <end position="18"/>
    </location>
</feature>
<sequence length="351" mass="38704">MTGVAIVIILALTTLVIRTPPVTFTANGHDMHGIPVSKAPDPQVVNDEYLKIGMTFVNYSVVQSELEGTDRSYFQHVKALSLLQCIASTDFLCLYIAFAANIIPALMFSTELRDISIGVFGESVEVTNAVLTQGLISNSLGRLCVPLVSDLMIRIFYTNPAFSRKAVFAALLTYQLVFLAVVPKASITFGTFRWLGLSFVFASGGGLALIQCFITDLFGVYHAGTMYGLIMTCWSLRAVVLGYAFTSFKVTHDSFTDQLQWMLALIILGWVAMLFVRTNSMDRFFYGYQYSLCGKVIFQWAFLRVPSDTYDVEEESVTILAPPHASALSEDGFILWQSDSAKSLAPLNLAT</sequence>